<evidence type="ECO:0000313" key="11">
    <source>
        <dbReference type="EnsemblMetazoa" id="GBRI036888-PA"/>
    </source>
</evidence>
<dbReference type="VEuPathDB" id="VectorBase:GBRI036888"/>
<comment type="similarity">
    <text evidence="2">Belongs to the G-protein coupled receptor 1 family.</text>
</comment>
<dbReference type="STRING" id="37001.A0A1A9WY21"/>
<keyword evidence="8" id="KW-0807">Transducer</keyword>
<evidence type="ECO:0000256" key="1">
    <source>
        <dbReference type="ARBA" id="ARBA00004141"/>
    </source>
</evidence>
<organism evidence="11 12">
    <name type="scientific">Glossina brevipalpis</name>
    <dbReference type="NCBI Taxonomy" id="37001"/>
    <lineage>
        <taxon>Eukaryota</taxon>
        <taxon>Metazoa</taxon>
        <taxon>Ecdysozoa</taxon>
        <taxon>Arthropoda</taxon>
        <taxon>Hexapoda</taxon>
        <taxon>Insecta</taxon>
        <taxon>Pterygota</taxon>
        <taxon>Neoptera</taxon>
        <taxon>Endopterygota</taxon>
        <taxon>Diptera</taxon>
        <taxon>Brachycera</taxon>
        <taxon>Muscomorpha</taxon>
        <taxon>Hippoboscoidea</taxon>
        <taxon>Glossinidae</taxon>
        <taxon>Glossina</taxon>
    </lineage>
</organism>
<sequence length="250" mass="27565">MTDLRGAILDFVLLHSPHYTRSMLFLCWLFDTEVTLANAKHAIVVAANKPTTVTANNTEVNATLNTNKKNSPFIISFHNTLDNNNNNNATYSIKYKPHKNEVTSTTSLFANKVIAATFTLATTTLSTTTTTNDTALNLSISRVHETYDVPQIPPYIRNTAMSFCIIILLLGVIGNVMSPSKDEDLLIQGDDRVPVVIIRTKDMRNSTNIFLTNLSVADLFVLLVCTPTVLVELNTKPETWALGPEMSAGF</sequence>
<dbReference type="InterPro" id="IPR017452">
    <property type="entry name" value="GPCR_Rhodpsn_7TM"/>
</dbReference>
<dbReference type="EnsemblMetazoa" id="GBRI036888-RA">
    <property type="protein sequence ID" value="GBRI036888-PA"/>
    <property type="gene ID" value="GBRI036888"/>
</dbReference>
<feature type="transmembrane region" description="Helical" evidence="9">
    <location>
        <begin position="209"/>
        <end position="230"/>
    </location>
</feature>
<feature type="domain" description="G-protein coupled receptors family 1 profile" evidence="10">
    <location>
        <begin position="189"/>
        <end position="250"/>
    </location>
</feature>
<evidence type="ECO:0000256" key="9">
    <source>
        <dbReference type="SAM" id="Phobius"/>
    </source>
</evidence>
<name>A0A1A9WY21_9MUSC</name>
<keyword evidence="12" id="KW-1185">Reference proteome</keyword>
<protein>
    <recommendedName>
        <fullName evidence="10">G-protein coupled receptors family 1 profile domain-containing protein</fullName>
    </recommendedName>
</protein>
<keyword evidence="4 9" id="KW-1133">Transmembrane helix</keyword>
<dbReference type="GO" id="GO:0004930">
    <property type="term" value="F:G protein-coupled receptor activity"/>
    <property type="evidence" value="ECO:0007669"/>
    <property type="project" value="UniProtKB-KW"/>
</dbReference>
<dbReference type="PRINTS" id="PR00237">
    <property type="entry name" value="GPCRRHODOPSN"/>
</dbReference>
<keyword evidence="3 9" id="KW-0812">Transmembrane</keyword>
<dbReference type="AlphaFoldDB" id="A0A1A9WY21"/>
<comment type="subcellular location">
    <subcellularLocation>
        <location evidence="1">Membrane</location>
        <topology evidence="1">Multi-pass membrane protein</topology>
    </subcellularLocation>
</comment>
<proteinExistence type="inferred from homology"/>
<dbReference type="SUPFAM" id="SSF81321">
    <property type="entry name" value="Family A G protein-coupled receptor-like"/>
    <property type="match status" value="1"/>
</dbReference>
<evidence type="ECO:0000256" key="2">
    <source>
        <dbReference type="ARBA" id="ARBA00010663"/>
    </source>
</evidence>
<evidence type="ECO:0000259" key="10">
    <source>
        <dbReference type="PROSITE" id="PS50262"/>
    </source>
</evidence>
<dbReference type="Gene3D" id="1.20.1070.10">
    <property type="entry name" value="Rhodopsin 7-helix transmembrane proteins"/>
    <property type="match status" value="1"/>
</dbReference>
<dbReference type="Proteomes" id="UP000091820">
    <property type="component" value="Unassembled WGS sequence"/>
</dbReference>
<reference evidence="11" key="2">
    <citation type="submission" date="2020-05" db="UniProtKB">
        <authorList>
            <consortium name="EnsemblMetazoa"/>
        </authorList>
    </citation>
    <scope>IDENTIFICATION</scope>
    <source>
        <strain evidence="11">IAEA</strain>
    </source>
</reference>
<keyword evidence="5" id="KW-0297">G-protein coupled receptor</keyword>
<dbReference type="Pfam" id="PF00001">
    <property type="entry name" value="7tm_1"/>
    <property type="match status" value="1"/>
</dbReference>
<dbReference type="PROSITE" id="PS50262">
    <property type="entry name" value="G_PROTEIN_RECEP_F1_2"/>
    <property type="match status" value="1"/>
</dbReference>
<evidence type="ECO:0000313" key="12">
    <source>
        <dbReference type="Proteomes" id="UP000091820"/>
    </source>
</evidence>
<keyword evidence="7" id="KW-0675">Receptor</keyword>
<evidence type="ECO:0000256" key="4">
    <source>
        <dbReference type="ARBA" id="ARBA00022989"/>
    </source>
</evidence>
<dbReference type="InterPro" id="IPR000276">
    <property type="entry name" value="GPCR_Rhodpsn"/>
</dbReference>
<reference evidence="12" key="1">
    <citation type="submission" date="2014-03" db="EMBL/GenBank/DDBJ databases">
        <authorList>
            <person name="Aksoy S."/>
            <person name="Warren W."/>
            <person name="Wilson R.K."/>
        </authorList>
    </citation>
    <scope>NUCLEOTIDE SEQUENCE [LARGE SCALE GENOMIC DNA]</scope>
    <source>
        <strain evidence="12">IAEA</strain>
    </source>
</reference>
<dbReference type="GO" id="GO:0005886">
    <property type="term" value="C:plasma membrane"/>
    <property type="evidence" value="ECO:0007669"/>
    <property type="project" value="TreeGrafter"/>
</dbReference>
<feature type="transmembrane region" description="Helical" evidence="9">
    <location>
        <begin position="160"/>
        <end position="178"/>
    </location>
</feature>
<evidence type="ECO:0000256" key="7">
    <source>
        <dbReference type="ARBA" id="ARBA00023170"/>
    </source>
</evidence>
<evidence type="ECO:0000256" key="5">
    <source>
        <dbReference type="ARBA" id="ARBA00023040"/>
    </source>
</evidence>
<evidence type="ECO:0000256" key="6">
    <source>
        <dbReference type="ARBA" id="ARBA00023136"/>
    </source>
</evidence>
<dbReference type="PANTHER" id="PTHR24243:SF233">
    <property type="entry name" value="THYROTROPIN-RELEASING HORMONE RECEPTOR"/>
    <property type="match status" value="1"/>
</dbReference>
<keyword evidence="6 9" id="KW-0472">Membrane</keyword>
<evidence type="ECO:0000256" key="8">
    <source>
        <dbReference type="ARBA" id="ARBA00023224"/>
    </source>
</evidence>
<evidence type="ECO:0000256" key="3">
    <source>
        <dbReference type="ARBA" id="ARBA00022692"/>
    </source>
</evidence>
<accession>A0A1A9WY21</accession>
<dbReference type="PANTHER" id="PTHR24243">
    <property type="entry name" value="G-PROTEIN COUPLED RECEPTOR"/>
    <property type="match status" value="1"/>
</dbReference>